<organism evidence="2 3">
    <name type="scientific">Cryoendolithus antarcticus</name>
    <dbReference type="NCBI Taxonomy" id="1507870"/>
    <lineage>
        <taxon>Eukaryota</taxon>
        <taxon>Fungi</taxon>
        <taxon>Dikarya</taxon>
        <taxon>Ascomycota</taxon>
        <taxon>Pezizomycotina</taxon>
        <taxon>Dothideomycetes</taxon>
        <taxon>Dothideomycetidae</taxon>
        <taxon>Cladosporiales</taxon>
        <taxon>Cladosporiaceae</taxon>
        <taxon>Cryoendolithus</taxon>
    </lineage>
</organism>
<dbReference type="EMBL" id="NAJO01000030">
    <property type="protein sequence ID" value="OQO01512.1"/>
    <property type="molecule type" value="Genomic_DNA"/>
</dbReference>
<feature type="compositionally biased region" description="Low complexity" evidence="1">
    <location>
        <begin position="289"/>
        <end position="308"/>
    </location>
</feature>
<evidence type="ECO:0000313" key="3">
    <source>
        <dbReference type="Proteomes" id="UP000192596"/>
    </source>
</evidence>
<proteinExistence type="predicted"/>
<accession>A0A1V8SRK3</accession>
<feature type="compositionally biased region" description="Polar residues" evidence="1">
    <location>
        <begin position="90"/>
        <end position="106"/>
    </location>
</feature>
<evidence type="ECO:0000313" key="2">
    <source>
        <dbReference type="EMBL" id="OQO01512.1"/>
    </source>
</evidence>
<feature type="compositionally biased region" description="Polar residues" evidence="1">
    <location>
        <begin position="371"/>
        <end position="383"/>
    </location>
</feature>
<dbReference type="Proteomes" id="UP000192596">
    <property type="component" value="Unassembled WGS sequence"/>
</dbReference>
<feature type="compositionally biased region" description="Basic and acidic residues" evidence="1">
    <location>
        <begin position="136"/>
        <end position="150"/>
    </location>
</feature>
<keyword evidence="3" id="KW-1185">Reference proteome</keyword>
<feature type="compositionally biased region" description="Low complexity" evidence="1">
    <location>
        <begin position="181"/>
        <end position="196"/>
    </location>
</feature>
<dbReference type="OrthoDB" id="428854at2759"/>
<dbReference type="InParanoid" id="A0A1V8SRK3"/>
<feature type="compositionally biased region" description="Pro residues" evidence="1">
    <location>
        <begin position="279"/>
        <end position="288"/>
    </location>
</feature>
<feature type="region of interest" description="Disordered" evidence="1">
    <location>
        <begin position="1"/>
        <end position="106"/>
    </location>
</feature>
<protein>
    <submittedName>
        <fullName evidence="2">Uncharacterized protein</fullName>
    </submittedName>
</protein>
<sequence>MSGNPFRRSRIERLPDEVSDVHTDADPGRASPPKTKKPKKRVQIVSPPQSPLDTYDGANDKPDGWPTSTFSSVPLEQADGSGRVSASLLGDSNLSQPSYQSDSASALSMEAGAATRAPYNPFARTLATGEAAFGLQREHEDVLTTRREPGPSKINVDMFKNILLHGSPSPSPPVGQTARPQDSSSGTDTSSISRQSIFDHTHELHSESPRTSYDHADSSEDDEQTEKSSLMGPSETRPEAEGPPLPPKHAHGRAARTKGPQTVSFADFDQSIPNDWRPPTRPRTPPSSSPLTSILRPSSPRSPGNLNKPLPPPPEVMAVPQPSPQMDDRRDSTAAKPPMSSSSDADTQVKKPPPPPPAARRQAQITHGRPRSSSNLTQGSTQEEIALAEPSSSVPPSSTKMAPPPPPTRRAAHTSGTLDPPTVPTPPHRTPSDENRPVPPPPRRQYSRSSVNLTRTPSNSSHTSIARSEHTVAPPAPPPRRTSGSARNSMDGAPNTRRWSGQEVRRTSEQSVGSEVGSLQEVDESAGVAEASPRDAVGKADMLAELERLQAEVDALRVAQERGTG</sequence>
<name>A0A1V8SRK3_9PEZI</name>
<feature type="compositionally biased region" description="Polar residues" evidence="1">
    <location>
        <begin position="451"/>
        <end position="466"/>
    </location>
</feature>
<feature type="region of interest" description="Disordered" evidence="1">
    <location>
        <begin position="134"/>
        <end position="536"/>
    </location>
</feature>
<reference evidence="3" key="1">
    <citation type="submission" date="2017-03" db="EMBL/GenBank/DDBJ databases">
        <title>Genomes of endolithic fungi from Antarctica.</title>
        <authorList>
            <person name="Coleine C."/>
            <person name="Masonjones S."/>
            <person name="Stajich J.E."/>
        </authorList>
    </citation>
    <scope>NUCLEOTIDE SEQUENCE [LARGE SCALE GENOMIC DNA]</scope>
    <source>
        <strain evidence="3">CCFEE 5527</strain>
    </source>
</reference>
<feature type="compositionally biased region" description="Basic and acidic residues" evidence="1">
    <location>
        <begin position="197"/>
        <end position="218"/>
    </location>
</feature>
<dbReference type="STRING" id="1507870.A0A1V8SRK3"/>
<evidence type="ECO:0000256" key="1">
    <source>
        <dbReference type="SAM" id="MobiDB-lite"/>
    </source>
</evidence>
<comment type="caution">
    <text evidence="2">The sequence shown here is derived from an EMBL/GenBank/DDBJ whole genome shotgun (WGS) entry which is preliminary data.</text>
</comment>
<dbReference type="AlphaFoldDB" id="A0A1V8SRK3"/>
<gene>
    <name evidence="2" type="ORF">B0A48_12546</name>
</gene>
<feature type="compositionally biased region" description="Basic and acidic residues" evidence="1">
    <location>
        <begin position="9"/>
        <end position="27"/>
    </location>
</feature>